<dbReference type="GO" id="GO:0015833">
    <property type="term" value="P:peptide transport"/>
    <property type="evidence" value="ECO:0007669"/>
    <property type="project" value="InterPro"/>
</dbReference>
<evidence type="ECO:0000313" key="8">
    <source>
        <dbReference type="Proteomes" id="UP000295122"/>
    </source>
</evidence>
<comment type="caution">
    <text evidence="7">The sequence shown here is derived from an EMBL/GenBank/DDBJ whole genome shotgun (WGS) entry which is preliminary data.</text>
</comment>
<dbReference type="GO" id="GO:0005524">
    <property type="term" value="F:ATP binding"/>
    <property type="evidence" value="ECO:0007669"/>
    <property type="project" value="UniProtKB-KW"/>
</dbReference>
<gene>
    <name evidence="7" type="ORF">EV668_2614</name>
</gene>
<accession>A0A4V3DXR4</accession>
<dbReference type="Proteomes" id="UP000295122">
    <property type="component" value="Unassembled WGS sequence"/>
</dbReference>
<proteinExistence type="inferred from homology"/>
<dbReference type="OrthoDB" id="7328866at2"/>
<feature type="domain" description="ABC transporter" evidence="6">
    <location>
        <begin position="5"/>
        <end position="255"/>
    </location>
</feature>
<dbReference type="InterPro" id="IPR050319">
    <property type="entry name" value="ABC_transp_ATP-bind"/>
</dbReference>
<comment type="similarity">
    <text evidence="2">Belongs to the ABC transporter superfamily.</text>
</comment>
<dbReference type="GO" id="GO:0005886">
    <property type="term" value="C:plasma membrane"/>
    <property type="evidence" value="ECO:0007669"/>
    <property type="project" value="UniProtKB-SubCell"/>
</dbReference>
<dbReference type="PROSITE" id="PS50893">
    <property type="entry name" value="ABC_TRANSPORTER_2"/>
    <property type="match status" value="1"/>
</dbReference>
<keyword evidence="8" id="KW-1185">Reference proteome</keyword>
<dbReference type="SUPFAM" id="SSF52540">
    <property type="entry name" value="P-loop containing nucleoside triphosphate hydrolases"/>
    <property type="match status" value="1"/>
</dbReference>
<dbReference type="GO" id="GO:0016887">
    <property type="term" value="F:ATP hydrolysis activity"/>
    <property type="evidence" value="ECO:0007669"/>
    <property type="project" value="InterPro"/>
</dbReference>
<keyword evidence="4" id="KW-0547">Nucleotide-binding</keyword>
<dbReference type="NCBIfam" id="TIGR01727">
    <property type="entry name" value="oligo_HPY"/>
    <property type="match status" value="1"/>
</dbReference>
<name>A0A4V3DXR4_9HYPH</name>
<dbReference type="RefSeq" id="WP_133770659.1">
    <property type="nucleotide sequence ID" value="NZ_SNZR01000013.1"/>
</dbReference>
<dbReference type="PROSITE" id="PS00211">
    <property type="entry name" value="ABC_TRANSPORTER_1"/>
    <property type="match status" value="1"/>
</dbReference>
<comment type="subcellular location">
    <subcellularLocation>
        <location evidence="1">Cell inner membrane</location>
        <topology evidence="1">Peripheral membrane protein</topology>
    </subcellularLocation>
</comment>
<dbReference type="PANTHER" id="PTHR43776">
    <property type="entry name" value="TRANSPORT ATP-BINDING PROTEIN"/>
    <property type="match status" value="1"/>
</dbReference>
<dbReference type="Gene3D" id="3.40.50.300">
    <property type="entry name" value="P-loop containing nucleotide triphosphate hydrolases"/>
    <property type="match status" value="1"/>
</dbReference>
<dbReference type="SMART" id="SM00382">
    <property type="entry name" value="AAA"/>
    <property type="match status" value="1"/>
</dbReference>
<dbReference type="InterPro" id="IPR003439">
    <property type="entry name" value="ABC_transporter-like_ATP-bd"/>
</dbReference>
<dbReference type="InterPro" id="IPR027417">
    <property type="entry name" value="P-loop_NTPase"/>
</dbReference>
<sequence>MTPLLELDDIHVHLGGRKRWFQPDIPPVKAVGGVTLTVAAGEILGLVGESGCGKTTLGRTVLGLQRETRGSIRLRGKTVSGARPRDARKLRRAIQYVHQDPGAALDPWWSIGHSLEEGLVITGHGERSRRREIIEQALAAVGLDPTAQRRYPHEFSGGQLRRIGLARILMLDPDIVILDEPTSGLDMSVQATVLNLLLEIRARRDLTYLFISHDLSVVRRLCDRVAVMYLGRIVELAPAASLFERALHPYAQALLAAAPRLEPGESRTIAIRGEPPSAARLPAGCLFAGRCPYAEPACRTEEQVLQAVAPGHEVACRRWREIAAGAPPTAAAA</sequence>
<evidence type="ECO:0000256" key="5">
    <source>
        <dbReference type="ARBA" id="ARBA00022840"/>
    </source>
</evidence>
<dbReference type="PANTHER" id="PTHR43776:SF7">
    <property type="entry name" value="D,D-DIPEPTIDE TRANSPORT ATP-BINDING PROTEIN DDPF-RELATED"/>
    <property type="match status" value="1"/>
</dbReference>
<keyword evidence="5 7" id="KW-0067">ATP-binding</keyword>
<dbReference type="GO" id="GO:0055085">
    <property type="term" value="P:transmembrane transport"/>
    <property type="evidence" value="ECO:0007669"/>
    <property type="project" value="UniProtKB-ARBA"/>
</dbReference>
<dbReference type="CDD" id="cd03257">
    <property type="entry name" value="ABC_NikE_OppD_transporters"/>
    <property type="match status" value="1"/>
</dbReference>
<protein>
    <submittedName>
        <fullName evidence="7">Peptide/nickel transport system ATP-binding protein</fullName>
    </submittedName>
</protein>
<evidence type="ECO:0000256" key="4">
    <source>
        <dbReference type="ARBA" id="ARBA00022741"/>
    </source>
</evidence>
<dbReference type="FunFam" id="3.40.50.300:FF:000016">
    <property type="entry name" value="Oligopeptide ABC transporter ATP-binding component"/>
    <property type="match status" value="1"/>
</dbReference>
<evidence type="ECO:0000259" key="6">
    <source>
        <dbReference type="PROSITE" id="PS50893"/>
    </source>
</evidence>
<dbReference type="Pfam" id="PF08352">
    <property type="entry name" value="oligo_HPY"/>
    <property type="match status" value="1"/>
</dbReference>
<keyword evidence="3" id="KW-0813">Transport</keyword>
<evidence type="ECO:0000313" key="7">
    <source>
        <dbReference type="EMBL" id="TDR89779.1"/>
    </source>
</evidence>
<dbReference type="AlphaFoldDB" id="A0A4V3DXR4"/>
<dbReference type="Pfam" id="PF00005">
    <property type="entry name" value="ABC_tran"/>
    <property type="match status" value="1"/>
</dbReference>
<dbReference type="InterPro" id="IPR013563">
    <property type="entry name" value="Oligopep_ABC_C"/>
</dbReference>
<dbReference type="EMBL" id="SNZR01000013">
    <property type="protein sequence ID" value="TDR89779.1"/>
    <property type="molecule type" value="Genomic_DNA"/>
</dbReference>
<reference evidence="7 8" key="1">
    <citation type="submission" date="2019-03" db="EMBL/GenBank/DDBJ databases">
        <title>Genomic Encyclopedia of Type Strains, Phase IV (KMG-IV): sequencing the most valuable type-strain genomes for metagenomic binning, comparative biology and taxonomic classification.</title>
        <authorList>
            <person name="Goeker M."/>
        </authorList>
    </citation>
    <scope>NUCLEOTIDE SEQUENCE [LARGE SCALE GENOMIC DNA]</scope>
    <source>
        <strain evidence="7 8">DSM 25903</strain>
    </source>
</reference>
<evidence type="ECO:0000256" key="2">
    <source>
        <dbReference type="ARBA" id="ARBA00005417"/>
    </source>
</evidence>
<dbReference type="InterPro" id="IPR003593">
    <property type="entry name" value="AAA+_ATPase"/>
</dbReference>
<evidence type="ECO:0000256" key="1">
    <source>
        <dbReference type="ARBA" id="ARBA00004417"/>
    </source>
</evidence>
<evidence type="ECO:0000256" key="3">
    <source>
        <dbReference type="ARBA" id="ARBA00022448"/>
    </source>
</evidence>
<dbReference type="InterPro" id="IPR017871">
    <property type="entry name" value="ABC_transporter-like_CS"/>
</dbReference>
<organism evidence="7 8">
    <name type="scientific">Enterovirga rhinocerotis</name>
    <dbReference type="NCBI Taxonomy" id="1339210"/>
    <lineage>
        <taxon>Bacteria</taxon>
        <taxon>Pseudomonadati</taxon>
        <taxon>Pseudomonadota</taxon>
        <taxon>Alphaproteobacteria</taxon>
        <taxon>Hyphomicrobiales</taxon>
        <taxon>Methylobacteriaceae</taxon>
        <taxon>Enterovirga</taxon>
    </lineage>
</organism>